<gene>
    <name evidence="7" type="ORF">SAY86_019912</name>
</gene>
<sequence length="296" mass="33551">MSDVIGARGEQLVGDLVNISIPDSGEEQSAVSIGSHIEICAICLDKIELEEIALIKGCEHVYCATCILRWATYKEKPTCPQCKSPFEFLNIHRSLDGSLRDYMAEESVCLLLRAMWFKPLVVEDYRHIHDDLEDYIPCEDGTYDYDLEDGVDDLLDEDDYFSMPSGVRICNRRWGENGYVRAGRREARPIHHSNRSNSGSSGSSSSRQQPKGKEIANTATTGRRARRTLKREAADKALAEKQEMHLASSDFSHWIMKSLSDSQPINFERGPLRPKHSEYDRPISHLVRLLYLSLGQ</sequence>
<keyword evidence="2 4" id="KW-0863">Zinc-finger</keyword>
<keyword evidence="8" id="KW-1185">Reference proteome</keyword>
<evidence type="ECO:0000256" key="3">
    <source>
        <dbReference type="ARBA" id="ARBA00022833"/>
    </source>
</evidence>
<dbReference type="EMBL" id="JAXQNO010000011">
    <property type="protein sequence ID" value="KAK4788593.1"/>
    <property type="molecule type" value="Genomic_DNA"/>
</dbReference>
<dbReference type="Gene3D" id="3.30.40.10">
    <property type="entry name" value="Zinc/RING finger domain, C3HC4 (zinc finger)"/>
    <property type="match status" value="1"/>
</dbReference>
<dbReference type="PANTHER" id="PTHR47361:SF4">
    <property type="entry name" value="RING_U-BOX SUPERFAMILY PROTEIN"/>
    <property type="match status" value="1"/>
</dbReference>
<evidence type="ECO:0000256" key="5">
    <source>
        <dbReference type="SAM" id="MobiDB-lite"/>
    </source>
</evidence>
<name>A0AAN7LI47_TRANT</name>
<dbReference type="PROSITE" id="PS50089">
    <property type="entry name" value="ZF_RING_2"/>
    <property type="match status" value="1"/>
</dbReference>
<dbReference type="GO" id="GO:0008270">
    <property type="term" value="F:zinc ion binding"/>
    <property type="evidence" value="ECO:0007669"/>
    <property type="project" value="UniProtKB-KW"/>
</dbReference>
<evidence type="ECO:0000256" key="4">
    <source>
        <dbReference type="PROSITE-ProRule" id="PRU00175"/>
    </source>
</evidence>
<protein>
    <recommendedName>
        <fullName evidence="6">RING-type domain-containing protein</fullName>
    </recommendedName>
</protein>
<dbReference type="SUPFAM" id="SSF57850">
    <property type="entry name" value="RING/U-box"/>
    <property type="match status" value="1"/>
</dbReference>
<dbReference type="InterPro" id="IPR017907">
    <property type="entry name" value="Znf_RING_CS"/>
</dbReference>
<comment type="caution">
    <text evidence="7">The sequence shown here is derived from an EMBL/GenBank/DDBJ whole genome shotgun (WGS) entry which is preliminary data.</text>
</comment>
<dbReference type="SMART" id="SM00184">
    <property type="entry name" value="RING"/>
    <property type="match status" value="1"/>
</dbReference>
<evidence type="ECO:0000256" key="1">
    <source>
        <dbReference type="ARBA" id="ARBA00022723"/>
    </source>
</evidence>
<evidence type="ECO:0000313" key="8">
    <source>
        <dbReference type="Proteomes" id="UP001346149"/>
    </source>
</evidence>
<keyword evidence="3" id="KW-0862">Zinc</keyword>
<dbReference type="PANTHER" id="PTHR47361">
    <property type="entry name" value="RING/U-BOX SUPERFAMILY PROTEIN"/>
    <property type="match status" value="1"/>
</dbReference>
<dbReference type="PROSITE" id="PS00518">
    <property type="entry name" value="ZF_RING_1"/>
    <property type="match status" value="1"/>
</dbReference>
<organism evidence="7 8">
    <name type="scientific">Trapa natans</name>
    <name type="common">Water chestnut</name>
    <dbReference type="NCBI Taxonomy" id="22666"/>
    <lineage>
        <taxon>Eukaryota</taxon>
        <taxon>Viridiplantae</taxon>
        <taxon>Streptophyta</taxon>
        <taxon>Embryophyta</taxon>
        <taxon>Tracheophyta</taxon>
        <taxon>Spermatophyta</taxon>
        <taxon>Magnoliopsida</taxon>
        <taxon>eudicotyledons</taxon>
        <taxon>Gunneridae</taxon>
        <taxon>Pentapetalae</taxon>
        <taxon>rosids</taxon>
        <taxon>malvids</taxon>
        <taxon>Myrtales</taxon>
        <taxon>Lythraceae</taxon>
        <taxon>Trapa</taxon>
    </lineage>
</organism>
<dbReference type="InterPro" id="IPR001841">
    <property type="entry name" value="Znf_RING"/>
</dbReference>
<feature type="compositionally biased region" description="Low complexity" evidence="5">
    <location>
        <begin position="195"/>
        <end position="207"/>
    </location>
</feature>
<dbReference type="Proteomes" id="UP001346149">
    <property type="component" value="Unassembled WGS sequence"/>
</dbReference>
<evidence type="ECO:0000256" key="2">
    <source>
        <dbReference type="ARBA" id="ARBA00022771"/>
    </source>
</evidence>
<proteinExistence type="predicted"/>
<keyword evidence="1" id="KW-0479">Metal-binding</keyword>
<dbReference type="CDD" id="cd16574">
    <property type="entry name" value="RING-HC_Topors"/>
    <property type="match status" value="1"/>
</dbReference>
<dbReference type="AlphaFoldDB" id="A0AAN7LI47"/>
<feature type="domain" description="RING-type" evidence="6">
    <location>
        <begin position="40"/>
        <end position="83"/>
    </location>
</feature>
<dbReference type="InterPro" id="IPR013083">
    <property type="entry name" value="Znf_RING/FYVE/PHD"/>
</dbReference>
<feature type="region of interest" description="Disordered" evidence="5">
    <location>
        <begin position="184"/>
        <end position="227"/>
    </location>
</feature>
<evidence type="ECO:0000259" key="6">
    <source>
        <dbReference type="PROSITE" id="PS50089"/>
    </source>
</evidence>
<dbReference type="Pfam" id="PF13639">
    <property type="entry name" value="zf-RING_2"/>
    <property type="match status" value="1"/>
</dbReference>
<dbReference type="InterPro" id="IPR058746">
    <property type="entry name" value="Znf_RING-type_Topors"/>
</dbReference>
<reference evidence="7 8" key="1">
    <citation type="journal article" date="2023" name="Hortic Res">
        <title>Pangenome of water caltrop reveals structural variations and asymmetric subgenome divergence after allopolyploidization.</title>
        <authorList>
            <person name="Zhang X."/>
            <person name="Chen Y."/>
            <person name="Wang L."/>
            <person name="Yuan Y."/>
            <person name="Fang M."/>
            <person name="Shi L."/>
            <person name="Lu R."/>
            <person name="Comes H.P."/>
            <person name="Ma Y."/>
            <person name="Chen Y."/>
            <person name="Huang G."/>
            <person name="Zhou Y."/>
            <person name="Zheng Z."/>
            <person name="Qiu Y."/>
        </authorList>
    </citation>
    <scope>NUCLEOTIDE SEQUENCE [LARGE SCALE GENOMIC DNA]</scope>
    <source>
        <strain evidence="7">F231</strain>
    </source>
</reference>
<accession>A0AAN7LI47</accession>
<evidence type="ECO:0000313" key="7">
    <source>
        <dbReference type="EMBL" id="KAK4788593.1"/>
    </source>
</evidence>